<gene>
    <name evidence="6" type="ORF">BGZ65_004314</name>
</gene>
<accession>A0A9P6INF8</accession>
<feature type="compositionally biased region" description="Acidic residues" evidence="4">
    <location>
        <begin position="73"/>
        <end position="84"/>
    </location>
</feature>
<feature type="compositionally biased region" description="Basic and acidic residues" evidence="4">
    <location>
        <begin position="240"/>
        <end position="249"/>
    </location>
</feature>
<comment type="subcellular location">
    <subcellularLocation>
        <location evidence="1">Nucleus</location>
    </subcellularLocation>
</comment>
<evidence type="ECO:0000256" key="3">
    <source>
        <dbReference type="ARBA" id="ARBA00023242"/>
    </source>
</evidence>
<feature type="compositionally biased region" description="Basic and acidic residues" evidence="4">
    <location>
        <begin position="1"/>
        <end position="29"/>
    </location>
</feature>
<protein>
    <recommendedName>
        <fullName evidence="5">DNA endonuclease activator Ctp1 C-terminal domain-containing protein</fullName>
    </recommendedName>
</protein>
<dbReference type="InterPro" id="IPR013882">
    <property type="entry name" value="Ctp1_C"/>
</dbReference>
<dbReference type="GO" id="GO:0003684">
    <property type="term" value="F:damaged DNA binding"/>
    <property type="evidence" value="ECO:0007669"/>
    <property type="project" value="TreeGrafter"/>
</dbReference>
<evidence type="ECO:0000259" key="5">
    <source>
        <dbReference type="Pfam" id="PF08573"/>
    </source>
</evidence>
<sequence length="505" mass="57239">MGSAEEPHVIFDDKDGNSSPHEGDSESRRNRSGPPIVDSEENDTSIVYGTQSLSLTFPSDLALRHRHYYPGIEAEDDDEEDDSDGNNHQPFGSIRGGVRNKCNTFKSVSPTTRTSETRNQRRALAGSGHRSTHHQHPRRSLRMDAMDSDPVQADRSSPLMFDSADFLRPYSRPSEPNEAPDPIQEAQTTEDPPRTPSRDNNGFESDTFAEAGAQHTNINGHSPEVHQVLLHTPRAASTARGDRSGDHGSIDVPETPLELQGIIPMKDDQLWPSLGSPTDVNQKQGVPEHENQPQPRRIESIAVDDDVEAARSETLPDKQSGRNNSNKENVAPFGILTQETRSHTNEDVVGTETTDHPDLQQQQQQQRSRDPAVNAPEQRIYNFTERRKDKRRQMHGHDCACCRRFYELTGPLPLPDGYNAFFTPAPRPGEKEIWEKTAEERLQERIQQISRHRVHHETPLTPPGFWDTDFPPTPDRVEWDRIAVERRDRKKQKTEYELDQAQRKT</sequence>
<feature type="compositionally biased region" description="Basic and acidic residues" evidence="4">
    <location>
        <begin position="308"/>
        <end position="320"/>
    </location>
</feature>
<reference evidence="6" key="1">
    <citation type="journal article" date="2020" name="Fungal Divers.">
        <title>Resolving the Mortierellaceae phylogeny through synthesis of multi-gene phylogenetics and phylogenomics.</title>
        <authorList>
            <person name="Vandepol N."/>
            <person name="Liber J."/>
            <person name="Desiro A."/>
            <person name="Na H."/>
            <person name="Kennedy M."/>
            <person name="Barry K."/>
            <person name="Grigoriev I.V."/>
            <person name="Miller A.N."/>
            <person name="O'Donnell K."/>
            <person name="Stajich J.E."/>
            <person name="Bonito G."/>
        </authorList>
    </citation>
    <scope>NUCLEOTIDE SEQUENCE</scope>
    <source>
        <strain evidence="6">MES-2147</strain>
    </source>
</reference>
<feature type="compositionally biased region" description="Polar residues" evidence="4">
    <location>
        <begin position="101"/>
        <end position="114"/>
    </location>
</feature>
<comment type="caution">
    <text evidence="6">The sequence shown here is derived from an EMBL/GenBank/DDBJ whole genome shotgun (WGS) entry which is preliminary data.</text>
</comment>
<dbReference type="OrthoDB" id="5801062at2759"/>
<keyword evidence="3" id="KW-0539">Nucleus</keyword>
<proteinExistence type="predicted"/>
<keyword evidence="2" id="KW-0227">DNA damage</keyword>
<dbReference type="AlphaFoldDB" id="A0A9P6INF8"/>
<evidence type="ECO:0000256" key="1">
    <source>
        <dbReference type="ARBA" id="ARBA00004123"/>
    </source>
</evidence>
<dbReference type="InterPro" id="IPR033316">
    <property type="entry name" value="RBBP8-like"/>
</dbReference>
<feature type="region of interest" description="Disordered" evidence="4">
    <location>
        <begin position="72"/>
        <end position="394"/>
    </location>
</feature>
<dbReference type="EMBL" id="JAAAHW010009982">
    <property type="protein sequence ID" value="KAF9932821.1"/>
    <property type="molecule type" value="Genomic_DNA"/>
</dbReference>
<evidence type="ECO:0000256" key="4">
    <source>
        <dbReference type="SAM" id="MobiDB-lite"/>
    </source>
</evidence>
<feature type="compositionally biased region" description="Basic residues" evidence="4">
    <location>
        <begin position="130"/>
        <end position="140"/>
    </location>
</feature>
<feature type="compositionally biased region" description="Basic and acidic residues" evidence="4">
    <location>
        <begin position="286"/>
        <end position="299"/>
    </location>
</feature>
<dbReference type="Pfam" id="PF08573">
    <property type="entry name" value="SAE2"/>
    <property type="match status" value="1"/>
</dbReference>
<evidence type="ECO:0000256" key="2">
    <source>
        <dbReference type="ARBA" id="ARBA00022763"/>
    </source>
</evidence>
<evidence type="ECO:0000313" key="7">
    <source>
        <dbReference type="Proteomes" id="UP000749646"/>
    </source>
</evidence>
<feature type="region of interest" description="Disordered" evidence="4">
    <location>
        <begin position="1"/>
        <end position="45"/>
    </location>
</feature>
<name>A0A9P6INF8_9FUNG</name>
<dbReference type="PANTHER" id="PTHR15107:SF0">
    <property type="entry name" value="DNA ENDONUCLEASE ACTIVATOR CTP1 C-TERMINAL DOMAIN-CONTAINING PROTEIN"/>
    <property type="match status" value="1"/>
</dbReference>
<evidence type="ECO:0000313" key="6">
    <source>
        <dbReference type="EMBL" id="KAF9932821.1"/>
    </source>
</evidence>
<dbReference type="PANTHER" id="PTHR15107">
    <property type="entry name" value="RETINOBLASTOMA BINDING PROTEIN 8"/>
    <property type="match status" value="1"/>
</dbReference>
<keyword evidence="7" id="KW-1185">Reference proteome</keyword>
<organism evidence="6 7">
    <name type="scientific">Modicella reniformis</name>
    <dbReference type="NCBI Taxonomy" id="1440133"/>
    <lineage>
        <taxon>Eukaryota</taxon>
        <taxon>Fungi</taxon>
        <taxon>Fungi incertae sedis</taxon>
        <taxon>Mucoromycota</taxon>
        <taxon>Mortierellomycotina</taxon>
        <taxon>Mortierellomycetes</taxon>
        <taxon>Mortierellales</taxon>
        <taxon>Mortierellaceae</taxon>
        <taxon>Modicella</taxon>
    </lineage>
</organism>
<dbReference type="GO" id="GO:0010792">
    <property type="term" value="P:DNA double-strand break processing involved in repair via single-strand annealing"/>
    <property type="evidence" value="ECO:0007669"/>
    <property type="project" value="TreeGrafter"/>
</dbReference>
<feature type="domain" description="DNA endonuclease activator Ctp1 C-terminal" evidence="5">
    <location>
        <begin position="381"/>
        <end position="473"/>
    </location>
</feature>
<feature type="compositionally biased region" description="Polar residues" evidence="4">
    <location>
        <begin position="275"/>
        <end position="284"/>
    </location>
</feature>
<dbReference type="Proteomes" id="UP000749646">
    <property type="component" value="Unassembled WGS sequence"/>
</dbReference>
<dbReference type="GO" id="GO:0005634">
    <property type="term" value="C:nucleus"/>
    <property type="evidence" value="ECO:0007669"/>
    <property type="project" value="UniProtKB-SubCell"/>
</dbReference>